<protein>
    <recommendedName>
        <fullName evidence="1">GIY-YIG domain-containing protein</fullName>
    </recommendedName>
</protein>
<dbReference type="EMBL" id="JAIT01000008">
    <property type="protein sequence ID" value="KLE06892.1"/>
    <property type="molecule type" value="Genomic_DNA"/>
</dbReference>
<dbReference type="PROSITE" id="PS50164">
    <property type="entry name" value="GIY_YIG"/>
    <property type="match status" value="1"/>
</dbReference>
<evidence type="ECO:0000313" key="2">
    <source>
        <dbReference type="EMBL" id="KLE06892.1"/>
    </source>
</evidence>
<evidence type="ECO:0000259" key="1">
    <source>
        <dbReference type="PROSITE" id="PS50164"/>
    </source>
</evidence>
<comment type="caution">
    <text evidence="2">The sequence shown here is derived from an EMBL/GenBank/DDBJ whole genome shotgun (WGS) entry which is preliminary data.</text>
</comment>
<feature type="domain" description="GIY-YIG" evidence="1">
    <location>
        <begin position="65"/>
        <end position="179"/>
    </location>
</feature>
<reference evidence="2 3" key="1">
    <citation type="submission" date="2014-01" db="EMBL/GenBank/DDBJ databases">
        <title>Development of a Comparative Genomic Fingerprinting Assay for High Resolution Genotyping of Arcobacter butzleri.</title>
        <authorList>
            <person name="Webb A.L."/>
            <person name="Inglis G.D."/>
            <person name="Kruczkiewicz P."/>
            <person name="Selinger L.B."/>
            <person name="Taboada E.N."/>
        </authorList>
    </citation>
    <scope>NUCLEOTIDE SEQUENCE [LARGE SCALE GENOMIC DNA]</scope>
    <source>
        <strain evidence="2 3">L352</strain>
    </source>
</reference>
<gene>
    <name evidence="2" type="ORF">AF77_01140</name>
</gene>
<sequence length="179" mass="20331">MINSNIIISYEEIISKYNKLGSFYVSILKGIYGKEANFSIVPFKTKKFISLNSYNNLSGLDYYKNKIGVYIFLDKNQVPVYIGVAGEENSRHSLKDRLQKQLNCNQSNSTISKNIAVIETILQNREMNNELNALKNLLLEYAPNFLVIEVGSIGDNEAAKKALELEVFLIALFNSKYNK</sequence>
<dbReference type="AlphaFoldDB" id="A0A837JFR5"/>
<dbReference type="InterPro" id="IPR000305">
    <property type="entry name" value="GIY-YIG_endonuc"/>
</dbReference>
<dbReference type="Gene3D" id="3.40.1440.10">
    <property type="entry name" value="GIY-YIG endonuclease"/>
    <property type="match status" value="1"/>
</dbReference>
<dbReference type="InterPro" id="IPR035901">
    <property type="entry name" value="GIY-YIG_endonuc_sf"/>
</dbReference>
<dbReference type="Proteomes" id="UP000035462">
    <property type="component" value="Unassembled WGS sequence"/>
</dbReference>
<name>A0A837JFR5_9BACT</name>
<organism evidence="2 3">
    <name type="scientific">Aliarcobacter butzleri L352</name>
    <dbReference type="NCBI Taxonomy" id="1447260"/>
    <lineage>
        <taxon>Bacteria</taxon>
        <taxon>Pseudomonadati</taxon>
        <taxon>Campylobacterota</taxon>
        <taxon>Epsilonproteobacteria</taxon>
        <taxon>Campylobacterales</taxon>
        <taxon>Arcobacteraceae</taxon>
        <taxon>Aliarcobacter</taxon>
    </lineage>
</organism>
<proteinExistence type="predicted"/>
<dbReference type="RefSeq" id="WP_046994288.1">
    <property type="nucleotide sequence ID" value="NZ_JAIT01000008.1"/>
</dbReference>
<evidence type="ECO:0000313" key="3">
    <source>
        <dbReference type="Proteomes" id="UP000035462"/>
    </source>
</evidence>
<accession>A0A837JFR5</accession>